<feature type="compositionally biased region" description="Low complexity" evidence="2">
    <location>
        <begin position="766"/>
        <end position="776"/>
    </location>
</feature>
<feature type="compositionally biased region" description="Basic and acidic residues" evidence="2">
    <location>
        <begin position="364"/>
        <end position="374"/>
    </location>
</feature>
<evidence type="ECO:0000256" key="2">
    <source>
        <dbReference type="SAM" id="MobiDB-lite"/>
    </source>
</evidence>
<dbReference type="EMBL" id="JAPDMZ010000232">
    <property type="protein sequence ID" value="KAK0545418.1"/>
    <property type="molecule type" value="Genomic_DNA"/>
</dbReference>
<feature type="compositionally biased region" description="Basic residues" evidence="2">
    <location>
        <begin position="456"/>
        <end position="465"/>
    </location>
</feature>
<evidence type="ECO:0000256" key="1">
    <source>
        <dbReference type="SAM" id="Coils"/>
    </source>
</evidence>
<dbReference type="PANTHER" id="PTHR34491:SF156">
    <property type="entry name" value="KINESIN MOTOR DOMAIN-CONTAINING PROTEIN"/>
    <property type="match status" value="1"/>
</dbReference>
<feature type="region of interest" description="Disordered" evidence="2">
    <location>
        <begin position="148"/>
        <end position="193"/>
    </location>
</feature>
<reference evidence="3" key="1">
    <citation type="journal article" date="2023" name="PhytoFront">
        <title>Draft Genome Resources of Seven Strains of Tilletia horrida, Causal Agent of Kernel Smut of Rice.</title>
        <authorList>
            <person name="Khanal S."/>
            <person name="Antony Babu S."/>
            <person name="Zhou X.G."/>
        </authorList>
    </citation>
    <scope>NUCLEOTIDE SEQUENCE</scope>
    <source>
        <strain evidence="3">TX6</strain>
    </source>
</reference>
<evidence type="ECO:0000313" key="3">
    <source>
        <dbReference type="EMBL" id="KAK0545418.1"/>
    </source>
</evidence>
<name>A0AAN6GKB0_9BASI</name>
<feature type="coiled-coil region" evidence="1">
    <location>
        <begin position="1074"/>
        <end position="1186"/>
    </location>
</feature>
<feature type="region of interest" description="Disordered" evidence="2">
    <location>
        <begin position="1277"/>
        <end position="1326"/>
    </location>
</feature>
<gene>
    <name evidence="3" type="ORF">OC846_005677</name>
</gene>
<feature type="region of interest" description="Disordered" evidence="2">
    <location>
        <begin position="1213"/>
        <end position="1235"/>
    </location>
</feature>
<dbReference type="PANTHER" id="PTHR34491">
    <property type="entry name" value="A-TYPE INCLUSION PROTEIN, PUTATIVE-RELATED"/>
    <property type="match status" value="1"/>
</dbReference>
<sequence length="1352" mass="144290">MDASQLEQLRRQRLLQQQIHYQQQLQQQQQQQQRIPLPVPSSANGSYTAASVGPVRPNPLASLMPMPQAMPPPTLLSNPARQQPVISPHPAVLVPAARPVPAAVPSFAGVPPMPTYLGAAALNSTGAQPAASTSSNSPFLQLQAQNANSNASFTPSPLFPHLQWHTSRGPANAPSVLPEPVGQENGGATAVLNPGDLTTEAAITVKPDEDAQEANTSMASQASASGSKDKSPPEPAGNAEPQGSSSKSASKSSSSKKRIRRPASLPEGIIPRYSAGEELDSMFPDCPLIKEPLKSWTGLHIVASKRVHYKLSRFHPYQYAEQDQGDAFWMPKNFVDSRLMKEWRDGRKDRAAFKEEHFRKLVEMEARSSKENARPQKHQKRKVSTPAPVPSDDSDAPTSGPAPKKPRLDEPDVKSEPVPSSSNIADEPQEAPAATDTADEHDPIDFLPSLGELLVHKKRGRPKGSKNKEKRVPTRAEEVPPEEVDEIDELDEDESAADIIVDVSALPASIATAKQRKEIIAAQQDDKEQEVMISKAIKVKPEPIQNPLPKATAPFLEISATKLPRLPAALESTERVEPPEVYIVSSSPEPAPASTSDATNQVATEGDNAEGGSRAPSSRPQRTKRVEGEEPVARGATSSRPVQTARATRGRGGGKGGPASRVRAVTEAEFKGLLGPRTGASLEPTPPPAGTSNAGRALRSNAPRRGGAGADDAEDEGRGRDASSPVEEFLSQPQAIISADELARRAIPRVGGWIVPVAPPRPGLAAAAAASGSQSAKAEDRAQAQGRQGLKRASAAAPNFAVVVPVRPPGPPQGEFGREEQLVDAYTQLRDRHADAATIHTPQDLAQALDRTGVLNGPRAEVKSAGPSSAVVSITAPNGTPALRVQQTVPTQAPVPTNVSVFAPRPSGPNVTPAPPATNPMARPVGVADLEHKVNRSMAIPSFLKPELDLLVASLTVNTNTNQPGAYVCNIHLSRIPRLATKACWWLDLDVGKIEEGGSGYTVILNYEVQERTLTTHGMSRALVKHLNKMPSVSPWYDAHGRRWANDGTLIPDGERVEADVQTLPLQDAQSLALDQYQTHIVDLNKELVQLRAQLEAEETSKQEIEEQSNFRQQQYDQASTRAVELSREVTTLEARVQTLERQLNEGLSAQRLFANTASEKYQADLKELREQNELLRSQAKRTDALVRRKAAEYDDLRKLELLRFREKEKVMRASGQTVPVASGSGSASALQPSTPTRPLVPALAAAATTPLGGLSTSIAAAAAAAAPQPARAIPPTLLMPGNAAQLMPPPDRFATGGPASTSSPAGPLDQEESADASFEVVGEDDHAAASSMDLLDFDGAAAPATQANHFI</sequence>
<feature type="compositionally biased region" description="Low complexity" evidence="2">
    <location>
        <begin position="1222"/>
        <end position="1235"/>
    </location>
</feature>
<feature type="region of interest" description="Disordered" evidence="2">
    <location>
        <begin position="570"/>
        <end position="732"/>
    </location>
</feature>
<feature type="region of interest" description="Disordered" evidence="2">
    <location>
        <begin position="207"/>
        <end position="269"/>
    </location>
</feature>
<protein>
    <submittedName>
        <fullName evidence="3">Uncharacterized protein</fullName>
    </submittedName>
</protein>
<accession>A0AAN6GKB0</accession>
<dbReference type="Proteomes" id="UP001176517">
    <property type="component" value="Unassembled WGS sequence"/>
</dbReference>
<feature type="compositionally biased region" description="Basic and acidic residues" evidence="2">
    <location>
        <begin position="406"/>
        <end position="415"/>
    </location>
</feature>
<feature type="region of interest" description="Disordered" evidence="2">
    <location>
        <begin position="766"/>
        <end position="795"/>
    </location>
</feature>
<feature type="region of interest" description="Disordered" evidence="2">
    <location>
        <begin position="27"/>
        <end position="74"/>
    </location>
</feature>
<keyword evidence="4" id="KW-1185">Reference proteome</keyword>
<comment type="caution">
    <text evidence="3">The sequence shown here is derived from an EMBL/GenBank/DDBJ whole genome shotgun (WGS) entry which is preliminary data.</text>
</comment>
<feature type="region of interest" description="Disordered" evidence="2">
    <location>
        <begin position="901"/>
        <end position="920"/>
    </location>
</feature>
<organism evidence="3 4">
    <name type="scientific">Tilletia horrida</name>
    <dbReference type="NCBI Taxonomy" id="155126"/>
    <lineage>
        <taxon>Eukaryota</taxon>
        <taxon>Fungi</taxon>
        <taxon>Dikarya</taxon>
        <taxon>Basidiomycota</taxon>
        <taxon>Ustilaginomycotina</taxon>
        <taxon>Exobasidiomycetes</taxon>
        <taxon>Tilletiales</taxon>
        <taxon>Tilletiaceae</taxon>
        <taxon>Tilletia</taxon>
    </lineage>
</organism>
<feature type="region of interest" description="Disordered" evidence="2">
    <location>
        <begin position="364"/>
        <end position="485"/>
    </location>
</feature>
<feature type="compositionally biased region" description="Polar residues" evidence="2">
    <location>
        <begin position="213"/>
        <end position="226"/>
    </location>
</feature>
<keyword evidence="1" id="KW-0175">Coiled coil</keyword>
<proteinExistence type="predicted"/>
<evidence type="ECO:0000313" key="4">
    <source>
        <dbReference type="Proteomes" id="UP001176517"/>
    </source>
</evidence>
<feature type="compositionally biased region" description="Low complexity" evidence="2">
    <location>
        <begin position="585"/>
        <end position="598"/>
    </location>
</feature>
<feature type="compositionally biased region" description="Basic and acidic residues" evidence="2">
    <location>
        <begin position="466"/>
        <end position="478"/>
    </location>
</feature>
<feature type="compositionally biased region" description="Low complexity" evidence="2">
    <location>
        <begin position="244"/>
        <end position="253"/>
    </location>
</feature>